<feature type="signal peptide" evidence="1">
    <location>
        <begin position="1"/>
        <end position="27"/>
    </location>
</feature>
<keyword evidence="3" id="KW-1185">Reference proteome</keyword>
<sequence>MLYPLKRFSSAWVLLSLLSYDVLNALCAQLDVASQNFTVSIPVTVTWILNSENATVSATSTFVLVVINDGPKGETTEAFTTIYAPPQSTTGIVELPNSYWRTLI</sequence>
<evidence type="ECO:0000313" key="2">
    <source>
        <dbReference type="EMBL" id="KIK52471.1"/>
    </source>
</evidence>
<accession>A0A0D0BDB4</accession>
<keyword evidence="1" id="KW-0732">Signal</keyword>
<evidence type="ECO:0000313" key="3">
    <source>
        <dbReference type="Proteomes" id="UP000053593"/>
    </source>
</evidence>
<dbReference type="AlphaFoldDB" id="A0A0D0BDB4"/>
<protein>
    <submittedName>
        <fullName evidence="2">Uncharacterized protein</fullName>
    </submittedName>
</protein>
<organism evidence="2 3">
    <name type="scientific">Collybiopsis luxurians FD-317 M1</name>
    <dbReference type="NCBI Taxonomy" id="944289"/>
    <lineage>
        <taxon>Eukaryota</taxon>
        <taxon>Fungi</taxon>
        <taxon>Dikarya</taxon>
        <taxon>Basidiomycota</taxon>
        <taxon>Agaricomycotina</taxon>
        <taxon>Agaricomycetes</taxon>
        <taxon>Agaricomycetidae</taxon>
        <taxon>Agaricales</taxon>
        <taxon>Marasmiineae</taxon>
        <taxon>Omphalotaceae</taxon>
        <taxon>Collybiopsis</taxon>
        <taxon>Collybiopsis luxurians</taxon>
    </lineage>
</organism>
<proteinExistence type="predicted"/>
<feature type="chain" id="PRO_5002207690" evidence="1">
    <location>
        <begin position="28"/>
        <end position="104"/>
    </location>
</feature>
<dbReference type="HOGENOM" id="CLU_2250469_0_0_1"/>
<reference evidence="2 3" key="1">
    <citation type="submission" date="2014-04" db="EMBL/GenBank/DDBJ databases">
        <title>Evolutionary Origins and Diversification of the Mycorrhizal Mutualists.</title>
        <authorList>
            <consortium name="DOE Joint Genome Institute"/>
            <consortium name="Mycorrhizal Genomics Consortium"/>
            <person name="Kohler A."/>
            <person name="Kuo A."/>
            <person name="Nagy L.G."/>
            <person name="Floudas D."/>
            <person name="Copeland A."/>
            <person name="Barry K.W."/>
            <person name="Cichocki N."/>
            <person name="Veneault-Fourrey C."/>
            <person name="LaButti K."/>
            <person name="Lindquist E.A."/>
            <person name="Lipzen A."/>
            <person name="Lundell T."/>
            <person name="Morin E."/>
            <person name="Murat C."/>
            <person name="Riley R."/>
            <person name="Ohm R."/>
            <person name="Sun H."/>
            <person name="Tunlid A."/>
            <person name="Henrissat B."/>
            <person name="Grigoriev I.V."/>
            <person name="Hibbett D.S."/>
            <person name="Martin F."/>
        </authorList>
    </citation>
    <scope>NUCLEOTIDE SEQUENCE [LARGE SCALE GENOMIC DNA]</scope>
    <source>
        <strain evidence="2 3">FD-317 M1</strain>
    </source>
</reference>
<dbReference type="Proteomes" id="UP000053593">
    <property type="component" value="Unassembled WGS sequence"/>
</dbReference>
<name>A0A0D0BDB4_9AGAR</name>
<gene>
    <name evidence="2" type="ORF">GYMLUDRAFT_49870</name>
</gene>
<evidence type="ECO:0000256" key="1">
    <source>
        <dbReference type="SAM" id="SignalP"/>
    </source>
</evidence>
<dbReference type="EMBL" id="KN834842">
    <property type="protein sequence ID" value="KIK52471.1"/>
    <property type="molecule type" value="Genomic_DNA"/>
</dbReference>